<dbReference type="HAMAP" id="MF_00498">
    <property type="entry name" value="UPF0179"/>
    <property type="match status" value="1"/>
</dbReference>
<organism evidence="4 6">
    <name type="scientific">Thermococcus thioreducens</name>
    <dbReference type="NCBI Taxonomy" id="277988"/>
    <lineage>
        <taxon>Archaea</taxon>
        <taxon>Methanobacteriati</taxon>
        <taxon>Methanobacteriota</taxon>
        <taxon>Thermococci</taxon>
        <taxon>Thermococcales</taxon>
        <taxon>Thermococcaceae</taxon>
        <taxon>Thermococcus</taxon>
    </lineage>
</organism>
<comment type="similarity">
    <text evidence="1 2">Belongs to the UPF0179 family.</text>
</comment>
<dbReference type="Proteomes" id="UP000250136">
    <property type="component" value="Chromosome"/>
</dbReference>
<dbReference type="InterPro" id="IPR005369">
    <property type="entry name" value="UPF0179"/>
</dbReference>
<reference evidence="3 8" key="2">
    <citation type="submission" date="2016-04" db="EMBL/GenBank/DDBJ databases">
        <title>Complete genome sequence of Thermococcus thioreducens type strain OGL-20P.</title>
        <authorList>
            <person name="Oger P.M."/>
        </authorList>
    </citation>
    <scope>NUCLEOTIDE SEQUENCE [LARGE SCALE GENOMIC DNA]</scope>
    <source>
        <strain evidence="3 8">OGL-20P</strain>
    </source>
</reference>
<reference evidence="4 6" key="1">
    <citation type="submission" date="2015-08" db="EMBL/GenBank/DDBJ databases">
        <title>Thermococcus thioreducens DSM 14981 genome sequencing.</title>
        <authorList>
            <person name="Hong S.-J."/>
            <person name="Kim M.-C."/>
            <person name="Shin J.-H."/>
        </authorList>
    </citation>
    <scope>NUCLEOTIDE SEQUENCE [LARGE SCALE GENOMIC DNA]</scope>
    <source>
        <strain evidence="4 6">DSM 14981</strain>
    </source>
</reference>
<dbReference type="PIRSF" id="PIRSF006595">
    <property type="entry name" value="UCP006595"/>
    <property type="match status" value="1"/>
</dbReference>
<dbReference type="NCBIfam" id="NF002253">
    <property type="entry name" value="PRK01177.1"/>
    <property type="match status" value="1"/>
</dbReference>
<dbReference type="EMBL" id="FOIW01000001">
    <property type="protein sequence ID" value="SEV83764.1"/>
    <property type="molecule type" value="Genomic_DNA"/>
</dbReference>
<evidence type="ECO:0000256" key="2">
    <source>
        <dbReference type="HAMAP-Rule" id="MF_00498"/>
    </source>
</evidence>
<dbReference type="OrthoDB" id="24613at2157"/>
<name>A0A0Q2M1Z1_9EURY</name>
<dbReference type="EMBL" id="CP015105">
    <property type="protein sequence ID" value="ASJ12891.1"/>
    <property type="molecule type" value="Genomic_DNA"/>
</dbReference>
<evidence type="ECO:0000313" key="3">
    <source>
        <dbReference type="EMBL" id="ASJ12891.1"/>
    </source>
</evidence>
<dbReference type="Pfam" id="PF03684">
    <property type="entry name" value="UPF0179"/>
    <property type="match status" value="1"/>
</dbReference>
<reference evidence="5 7" key="3">
    <citation type="submission" date="2016-10" db="EMBL/GenBank/DDBJ databases">
        <authorList>
            <person name="de Groot N.N."/>
        </authorList>
    </citation>
    <scope>NUCLEOTIDE SEQUENCE [LARGE SCALE GENOMIC DNA]</scope>
    <source>
        <strain evidence="5 7">OGL-20</strain>
    </source>
</reference>
<dbReference type="Proteomes" id="UP000182125">
    <property type="component" value="Unassembled WGS sequence"/>
</dbReference>
<dbReference type="EMBL" id="LIXN01000012">
    <property type="protein sequence ID" value="KQH82081.1"/>
    <property type="molecule type" value="Genomic_DNA"/>
</dbReference>
<evidence type="ECO:0000256" key="1">
    <source>
        <dbReference type="ARBA" id="ARBA00010824"/>
    </source>
</evidence>
<dbReference type="PANTHER" id="PTHR40699:SF1">
    <property type="entry name" value="UPF0179 PROTEIN MJ1627"/>
    <property type="match status" value="1"/>
</dbReference>
<dbReference type="Proteomes" id="UP000051862">
    <property type="component" value="Unassembled WGS sequence"/>
</dbReference>
<gene>
    <name evidence="3" type="ORF">A3L14_08345</name>
    <name evidence="4" type="ORF">AMR53_07625</name>
    <name evidence="5" type="ORF">SAMN05216170_0276</name>
</gene>
<evidence type="ECO:0000313" key="5">
    <source>
        <dbReference type="EMBL" id="SEV83764.1"/>
    </source>
</evidence>
<sequence>MAIITLVGEKLARPGVEFIYYGPAEPCKTCKLAGVCVGNLEPGRRYKILRVRSMPSHSCPLHEGKVRVVEVVEPSIEVAVEPRLAIAGSVIKLHLADCSDKEKADLFRPEGLFDGDSVKIIEVLDDVECDGKTYKVVKVMRKKD</sequence>
<dbReference type="STRING" id="277988.SAMN05216170_0276"/>
<protein>
    <recommendedName>
        <fullName evidence="2">UPF0179 protein A3L14_08345</fullName>
    </recommendedName>
</protein>
<evidence type="ECO:0000313" key="6">
    <source>
        <dbReference type="Proteomes" id="UP000051862"/>
    </source>
</evidence>
<dbReference type="AlphaFoldDB" id="A0A0Q2M1Z1"/>
<dbReference type="RefSeq" id="WP_055429687.1">
    <property type="nucleotide sequence ID" value="NZ_CP015105.1"/>
</dbReference>
<evidence type="ECO:0000313" key="8">
    <source>
        <dbReference type="Proteomes" id="UP000250136"/>
    </source>
</evidence>
<keyword evidence="8" id="KW-1185">Reference proteome</keyword>
<dbReference type="KEGG" id="ttd:A3L14_08345"/>
<accession>A0A0Q2M1Z1</accession>
<evidence type="ECO:0000313" key="4">
    <source>
        <dbReference type="EMBL" id="KQH82081.1"/>
    </source>
</evidence>
<dbReference type="PANTHER" id="PTHR40699">
    <property type="entry name" value="UPF0179 PROTEIN MJ1627"/>
    <property type="match status" value="1"/>
</dbReference>
<dbReference type="PATRIC" id="fig|277988.4.peg.1608"/>
<dbReference type="GeneID" id="33334427"/>
<proteinExistence type="inferred from homology"/>
<evidence type="ECO:0000313" key="7">
    <source>
        <dbReference type="Proteomes" id="UP000182125"/>
    </source>
</evidence>